<keyword evidence="1" id="KW-1133">Transmembrane helix</keyword>
<evidence type="ECO:0000256" key="1">
    <source>
        <dbReference type="SAM" id="Phobius"/>
    </source>
</evidence>
<protein>
    <recommendedName>
        <fullName evidence="2">KIB1-4 beta-propeller domain-containing protein</fullName>
    </recommendedName>
</protein>
<accession>A0A978V3Q2</accession>
<dbReference type="PANTHER" id="PTHR44259:SF15">
    <property type="entry name" value="F-BOX PROTEIN KIB2-RELATED"/>
    <property type="match status" value="1"/>
</dbReference>
<comment type="caution">
    <text evidence="3">The sequence shown here is derived from an EMBL/GenBank/DDBJ whole genome shotgun (WGS) entry which is preliminary data.</text>
</comment>
<feature type="domain" description="KIB1-4 beta-propeller" evidence="2">
    <location>
        <begin position="59"/>
        <end position="288"/>
    </location>
</feature>
<dbReference type="Proteomes" id="UP000813462">
    <property type="component" value="Unassembled WGS sequence"/>
</dbReference>
<evidence type="ECO:0000313" key="3">
    <source>
        <dbReference type="EMBL" id="KAH7521985.1"/>
    </source>
</evidence>
<dbReference type="PANTHER" id="PTHR44259">
    <property type="entry name" value="OS07G0183000 PROTEIN-RELATED"/>
    <property type="match status" value="1"/>
</dbReference>
<dbReference type="AlphaFoldDB" id="A0A978V3Q2"/>
<keyword evidence="1" id="KW-0812">Transmembrane</keyword>
<gene>
    <name evidence="3" type="ORF">FEM48_Zijuj07G0089900</name>
</gene>
<dbReference type="InterPro" id="IPR005174">
    <property type="entry name" value="KIB1-4_b-propeller"/>
</dbReference>
<feature type="transmembrane region" description="Helical" evidence="1">
    <location>
        <begin position="311"/>
        <end position="332"/>
    </location>
</feature>
<keyword evidence="1" id="KW-0472">Membrane</keyword>
<dbReference type="InterPro" id="IPR050942">
    <property type="entry name" value="F-box_BR-signaling"/>
</dbReference>
<evidence type="ECO:0000259" key="2">
    <source>
        <dbReference type="Pfam" id="PF03478"/>
    </source>
</evidence>
<name>A0A978V3Q2_ZIZJJ</name>
<organism evidence="3 4">
    <name type="scientific">Ziziphus jujuba var. spinosa</name>
    <dbReference type="NCBI Taxonomy" id="714518"/>
    <lineage>
        <taxon>Eukaryota</taxon>
        <taxon>Viridiplantae</taxon>
        <taxon>Streptophyta</taxon>
        <taxon>Embryophyta</taxon>
        <taxon>Tracheophyta</taxon>
        <taxon>Spermatophyta</taxon>
        <taxon>Magnoliopsida</taxon>
        <taxon>eudicotyledons</taxon>
        <taxon>Gunneridae</taxon>
        <taxon>Pentapetalae</taxon>
        <taxon>rosids</taxon>
        <taxon>fabids</taxon>
        <taxon>Rosales</taxon>
        <taxon>Rhamnaceae</taxon>
        <taxon>Paliureae</taxon>
        <taxon>Ziziphus</taxon>
    </lineage>
</organism>
<proteinExistence type="predicted"/>
<sequence length="334" mass="38586">MDGRKNERLPNPLHLLHLTLRRLKPRGSGFLPNNWITSAAASSMLQKITPVYELNNMFKGFLVGSSYGWLVIWDETLIPHLINPFSRAQIQLPLMKSGMINNIVLSSDPSRTDNFLVAITYSTLNRLALCKHGHETWTELEKKKSYRNITFRNGQIYTVDIWDFQISYHFPTKVVKIENLYRMTYQWLRIQNKPCELRRTYLVESSGELLIVERMSAYSAPYYTTATFGFVVSKLDHDDVKGGCTSLQTLTDRALSVGDKEAISVSTRDFPSLKENSIYFMENYLKVYSLEEEKLSMCVCNIGLFFPAGDLLLDGTLPLVIRFLSLFFFFFWPF</sequence>
<dbReference type="EMBL" id="JAEACU010000007">
    <property type="protein sequence ID" value="KAH7521985.1"/>
    <property type="molecule type" value="Genomic_DNA"/>
</dbReference>
<dbReference type="Pfam" id="PF03478">
    <property type="entry name" value="Beta-prop_KIB1-4"/>
    <property type="match status" value="1"/>
</dbReference>
<reference evidence="3" key="1">
    <citation type="journal article" date="2021" name="Front. Plant Sci.">
        <title>Chromosome-Scale Genome Assembly for Chinese Sour Jujube and Insights Into Its Genome Evolution and Domestication Signature.</title>
        <authorList>
            <person name="Shen L.-Y."/>
            <person name="Luo H."/>
            <person name="Wang X.-L."/>
            <person name="Wang X.-M."/>
            <person name="Qiu X.-J."/>
            <person name="Liu H."/>
            <person name="Zhou S.-S."/>
            <person name="Jia K.-H."/>
            <person name="Nie S."/>
            <person name="Bao Y.-T."/>
            <person name="Zhang R.-G."/>
            <person name="Yun Q.-Z."/>
            <person name="Chai Y.-H."/>
            <person name="Lu J.-Y."/>
            <person name="Li Y."/>
            <person name="Zhao S.-W."/>
            <person name="Mao J.-F."/>
            <person name="Jia S.-G."/>
            <person name="Mao Y.-M."/>
        </authorList>
    </citation>
    <scope>NUCLEOTIDE SEQUENCE</scope>
    <source>
        <strain evidence="3">AT0</strain>
        <tissue evidence="3">Leaf</tissue>
    </source>
</reference>
<evidence type="ECO:0000313" key="4">
    <source>
        <dbReference type="Proteomes" id="UP000813462"/>
    </source>
</evidence>